<sequence>SQVKTHLRSFEYTAGLYEAYMHTRHVKVQNIPQPSASQQVPKGTCWSLQAVRNSADDPIENKSSSYDYNGCILSVKSNNLVIPEGELSSGTRSRSRGNTSSYNEHVKQRQRINQGNTRTT</sequence>
<evidence type="ECO:0000313" key="2">
    <source>
        <dbReference type="EMBL" id="CAG7690004.1"/>
    </source>
</evidence>
<feature type="compositionally biased region" description="Low complexity" evidence="1">
    <location>
        <begin position="88"/>
        <end position="101"/>
    </location>
</feature>
<comment type="caution">
    <text evidence="2">The sequence shown here is derived from an EMBL/GenBank/DDBJ whole genome shotgun (WGS) entry which is preliminary data.</text>
</comment>
<feature type="region of interest" description="Disordered" evidence="1">
    <location>
        <begin position="84"/>
        <end position="120"/>
    </location>
</feature>
<reference evidence="2" key="1">
    <citation type="submission" date="2021-06" db="EMBL/GenBank/DDBJ databases">
        <authorList>
            <person name="Hodson N. C."/>
            <person name="Mongue J. A."/>
            <person name="Jaron S. K."/>
        </authorList>
    </citation>
    <scope>NUCLEOTIDE SEQUENCE</scope>
</reference>
<organism evidence="2 3">
    <name type="scientific">Allacma fusca</name>
    <dbReference type="NCBI Taxonomy" id="39272"/>
    <lineage>
        <taxon>Eukaryota</taxon>
        <taxon>Metazoa</taxon>
        <taxon>Ecdysozoa</taxon>
        <taxon>Arthropoda</taxon>
        <taxon>Hexapoda</taxon>
        <taxon>Collembola</taxon>
        <taxon>Symphypleona</taxon>
        <taxon>Sminthuridae</taxon>
        <taxon>Allacma</taxon>
    </lineage>
</organism>
<proteinExistence type="predicted"/>
<dbReference type="Proteomes" id="UP000708208">
    <property type="component" value="Unassembled WGS sequence"/>
</dbReference>
<keyword evidence="3" id="KW-1185">Reference proteome</keyword>
<feature type="compositionally biased region" description="Polar residues" evidence="1">
    <location>
        <begin position="111"/>
        <end position="120"/>
    </location>
</feature>
<dbReference type="EMBL" id="CAJVCH010021012">
    <property type="protein sequence ID" value="CAG7690004.1"/>
    <property type="molecule type" value="Genomic_DNA"/>
</dbReference>
<evidence type="ECO:0000313" key="3">
    <source>
        <dbReference type="Proteomes" id="UP000708208"/>
    </source>
</evidence>
<feature type="non-terminal residue" evidence="2">
    <location>
        <position position="1"/>
    </location>
</feature>
<name>A0A8J2J715_9HEXA</name>
<dbReference type="AlphaFoldDB" id="A0A8J2J715"/>
<accession>A0A8J2J715</accession>
<protein>
    <submittedName>
        <fullName evidence="2">Uncharacterized protein</fullName>
    </submittedName>
</protein>
<evidence type="ECO:0000256" key="1">
    <source>
        <dbReference type="SAM" id="MobiDB-lite"/>
    </source>
</evidence>
<gene>
    <name evidence="2" type="ORF">AFUS01_LOCUS3490</name>
</gene>